<dbReference type="STRING" id="626940.BHW43_08470"/>
<dbReference type="SUPFAM" id="SSF46548">
    <property type="entry name" value="alpha-helical ferredoxin"/>
    <property type="match status" value="1"/>
</dbReference>
<dbReference type="PANTHER" id="PTHR43255:SF2">
    <property type="entry name" value="HETERODISULFIDE REDUCTASE RELATED PROTEIN"/>
    <property type="match status" value="1"/>
</dbReference>
<dbReference type="PROSITE" id="PS00198">
    <property type="entry name" value="4FE4S_FER_1"/>
    <property type="match status" value="1"/>
</dbReference>
<keyword evidence="1" id="KW-0479">Metal-binding</keyword>
<dbReference type="EMBL" id="MNTG01000039">
    <property type="protein sequence ID" value="OLA36809.1"/>
    <property type="molecule type" value="Genomic_DNA"/>
</dbReference>
<proteinExistence type="predicted"/>
<dbReference type="InterPro" id="IPR051460">
    <property type="entry name" value="HdrC_iron-sulfur_subunit"/>
</dbReference>
<comment type="caution">
    <text evidence="5">The sequence shown here is derived from an EMBL/GenBank/DDBJ whole genome shotgun (WGS) entry which is preliminary data.</text>
</comment>
<dbReference type="Pfam" id="PF13183">
    <property type="entry name" value="Fer4_8"/>
    <property type="match status" value="1"/>
</dbReference>
<dbReference type="RefSeq" id="WP_303680216.1">
    <property type="nucleotide sequence ID" value="NZ_CAUDUD010000002.1"/>
</dbReference>
<dbReference type="InterPro" id="IPR017900">
    <property type="entry name" value="4Fe4S_Fe_S_CS"/>
</dbReference>
<dbReference type="Gene3D" id="1.10.1060.10">
    <property type="entry name" value="Alpha-helical ferredoxin"/>
    <property type="match status" value="1"/>
</dbReference>
<organism evidence="5 6">
    <name type="scientific">Phascolarctobacterium succinatutens</name>
    <dbReference type="NCBI Taxonomy" id="626940"/>
    <lineage>
        <taxon>Bacteria</taxon>
        <taxon>Bacillati</taxon>
        <taxon>Bacillota</taxon>
        <taxon>Negativicutes</taxon>
        <taxon>Acidaminococcales</taxon>
        <taxon>Acidaminococcaceae</taxon>
        <taxon>Phascolarctobacterium</taxon>
    </lineage>
</organism>
<dbReference type="InterPro" id="IPR017896">
    <property type="entry name" value="4Fe4S_Fe-S-bd"/>
</dbReference>
<evidence type="ECO:0000256" key="1">
    <source>
        <dbReference type="ARBA" id="ARBA00022723"/>
    </source>
</evidence>
<dbReference type="PROSITE" id="PS51379">
    <property type="entry name" value="4FE4S_FER_2"/>
    <property type="match status" value="1"/>
</dbReference>
<protein>
    <submittedName>
        <fullName evidence="5">Heterodisulfide reductase</fullName>
    </submittedName>
</protein>
<evidence type="ECO:0000256" key="3">
    <source>
        <dbReference type="ARBA" id="ARBA00023014"/>
    </source>
</evidence>
<keyword evidence="3" id="KW-0411">Iron-sulfur</keyword>
<reference evidence="5 6" key="1">
    <citation type="journal article" date="2016" name="Nat. Biotechnol.">
        <title>Measurement of bacterial replication rates in microbial communities.</title>
        <authorList>
            <person name="Brown C.T."/>
            <person name="Olm M.R."/>
            <person name="Thomas B.C."/>
            <person name="Banfield J.F."/>
        </authorList>
    </citation>
    <scope>NUCLEOTIDE SEQUENCE [LARGE SCALE GENOMIC DNA]</scope>
    <source>
        <strain evidence="5">46_33</strain>
    </source>
</reference>
<dbReference type="GO" id="GO:0051536">
    <property type="term" value="F:iron-sulfur cluster binding"/>
    <property type="evidence" value="ECO:0007669"/>
    <property type="project" value="UniProtKB-KW"/>
</dbReference>
<evidence type="ECO:0000259" key="4">
    <source>
        <dbReference type="PROSITE" id="PS51379"/>
    </source>
</evidence>
<dbReference type="Proteomes" id="UP000186777">
    <property type="component" value="Unassembled WGS sequence"/>
</dbReference>
<accession>A0A1Q6R366</accession>
<dbReference type="GO" id="GO:0046872">
    <property type="term" value="F:metal ion binding"/>
    <property type="evidence" value="ECO:0007669"/>
    <property type="project" value="UniProtKB-KW"/>
</dbReference>
<sequence>MAVDEKQLTEDILRLAATDVRRCMQCGRCSANCEAASKMDLLPHRVVWDLNSGYASELLEADAPWQCLSCMACEERCPRGVSPARVMEALRLLQIRQQGKNKLPAESVEHYPSDMPQQLLVAAFRKYNK</sequence>
<name>A0A1Q6R366_9FIRM</name>
<evidence type="ECO:0000256" key="2">
    <source>
        <dbReference type="ARBA" id="ARBA00023004"/>
    </source>
</evidence>
<feature type="domain" description="4Fe-4S ferredoxin-type" evidence="4">
    <location>
        <begin position="14"/>
        <end position="44"/>
    </location>
</feature>
<dbReference type="AlphaFoldDB" id="A0A1Q6R366"/>
<evidence type="ECO:0000313" key="5">
    <source>
        <dbReference type="EMBL" id="OLA36809.1"/>
    </source>
</evidence>
<dbReference type="PANTHER" id="PTHR43255">
    <property type="entry name" value="IRON-SULFUR-BINDING OXIDOREDUCTASE FADF-RELATED-RELATED"/>
    <property type="match status" value="1"/>
</dbReference>
<dbReference type="InterPro" id="IPR009051">
    <property type="entry name" value="Helical_ferredxn"/>
</dbReference>
<keyword evidence="2" id="KW-0408">Iron</keyword>
<evidence type="ECO:0000313" key="6">
    <source>
        <dbReference type="Proteomes" id="UP000186777"/>
    </source>
</evidence>
<gene>
    <name evidence="5" type="ORF">BHW43_08470</name>
</gene>
<dbReference type="GO" id="GO:0005886">
    <property type="term" value="C:plasma membrane"/>
    <property type="evidence" value="ECO:0007669"/>
    <property type="project" value="TreeGrafter"/>
</dbReference>